<evidence type="ECO:0000259" key="11">
    <source>
        <dbReference type="Pfam" id="PF02880"/>
    </source>
</evidence>
<dbReference type="Proteomes" id="UP000271272">
    <property type="component" value="Unassembled WGS sequence"/>
</dbReference>
<evidence type="ECO:0000259" key="10">
    <source>
        <dbReference type="Pfam" id="PF02879"/>
    </source>
</evidence>
<evidence type="ECO:0000256" key="7">
    <source>
        <dbReference type="RuleBase" id="RU004326"/>
    </source>
</evidence>
<evidence type="ECO:0000259" key="9">
    <source>
        <dbReference type="Pfam" id="PF02878"/>
    </source>
</evidence>
<reference evidence="12 13" key="1">
    <citation type="submission" date="2018-11" db="EMBL/GenBank/DDBJ databases">
        <title>Genomes From Bacteria Associated with the Canine Oral Cavity: a Test Case for Automated Genome-Based Taxonomic Assignment.</title>
        <authorList>
            <person name="Coil D.A."/>
            <person name="Jospin G."/>
            <person name="Darling A.E."/>
            <person name="Wallis C."/>
            <person name="Davis I.J."/>
            <person name="Harris S."/>
            <person name="Eisen J.A."/>
            <person name="Holcombe L.J."/>
            <person name="O'Flynn C."/>
        </authorList>
    </citation>
    <scope>NUCLEOTIDE SEQUENCE [LARGE SCALE GENOMIC DNA]</scope>
    <source>
        <strain evidence="12 13">OH5050</strain>
    </source>
</reference>
<dbReference type="PROSITE" id="PS00710">
    <property type="entry name" value="PGM_PMM"/>
    <property type="match status" value="1"/>
</dbReference>
<dbReference type="InterPro" id="IPR016055">
    <property type="entry name" value="A-D-PHexomutase_a/b/a-I/II/III"/>
</dbReference>
<dbReference type="GO" id="GO:0005975">
    <property type="term" value="P:carbohydrate metabolic process"/>
    <property type="evidence" value="ECO:0007669"/>
    <property type="project" value="InterPro"/>
</dbReference>
<keyword evidence="4 7" id="KW-0479">Metal-binding</keyword>
<dbReference type="Pfam" id="PF00408">
    <property type="entry name" value="PGM_PMM_IV"/>
    <property type="match status" value="1"/>
</dbReference>
<dbReference type="SUPFAM" id="SSF53738">
    <property type="entry name" value="Phosphoglucomutase, first 3 domains"/>
    <property type="match status" value="3"/>
</dbReference>
<dbReference type="NCBIfam" id="TIGR01132">
    <property type="entry name" value="pgm"/>
    <property type="match status" value="1"/>
</dbReference>
<feature type="domain" description="Alpha-D-phosphohexomutase C-terminal" evidence="8">
    <location>
        <begin position="506"/>
        <end position="550"/>
    </location>
</feature>
<feature type="domain" description="Alpha-D-phosphohexomutase alpha/beta/alpha" evidence="10">
    <location>
        <begin position="217"/>
        <end position="331"/>
    </location>
</feature>
<evidence type="ECO:0000256" key="3">
    <source>
        <dbReference type="ARBA" id="ARBA00022553"/>
    </source>
</evidence>
<dbReference type="InterPro" id="IPR005845">
    <property type="entry name" value="A-D-PHexomutase_a/b/a-II"/>
</dbReference>
<dbReference type="InterPro" id="IPR036900">
    <property type="entry name" value="A-D-PHexomutase_C_sf"/>
</dbReference>
<evidence type="ECO:0000256" key="4">
    <source>
        <dbReference type="ARBA" id="ARBA00022723"/>
    </source>
</evidence>
<gene>
    <name evidence="12" type="ORF">EII10_03065</name>
</gene>
<dbReference type="PANTHER" id="PTHR45745:SF1">
    <property type="entry name" value="PHOSPHOGLUCOMUTASE 2B-RELATED"/>
    <property type="match status" value="1"/>
</dbReference>
<dbReference type="GO" id="GO:0008973">
    <property type="term" value="F:phosphopentomutase activity"/>
    <property type="evidence" value="ECO:0007669"/>
    <property type="project" value="TreeGrafter"/>
</dbReference>
<keyword evidence="5 7" id="KW-0460">Magnesium</keyword>
<keyword evidence="13" id="KW-1185">Reference proteome</keyword>
<evidence type="ECO:0000256" key="6">
    <source>
        <dbReference type="ARBA" id="ARBA00023235"/>
    </source>
</evidence>
<comment type="cofactor">
    <cofactor evidence="1">
        <name>Mg(2+)</name>
        <dbReference type="ChEBI" id="CHEBI:18420"/>
    </cofactor>
</comment>
<dbReference type="CDD" id="cd05801">
    <property type="entry name" value="PGM_like3"/>
    <property type="match status" value="1"/>
</dbReference>
<comment type="caution">
    <text evidence="12">The sequence shown here is derived from an EMBL/GenBank/DDBJ whole genome shotgun (WGS) entry which is preliminary data.</text>
</comment>
<name>A0A3P1V8G2_9ACTO</name>
<proteinExistence type="inferred from homology"/>
<dbReference type="GO" id="GO:0000287">
    <property type="term" value="F:magnesium ion binding"/>
    <property type="evidence" value="ECO:0007669"/>
    <property type="project" value="InterPro"/>
</dbReference>
<sequence>MHPRAGQPAQPDDLIDVDAVLSAYYDLVPDPAIASQRVVFGTSGHRGSSLDTAFNEAHIVATTAAIVEYRRSQGTDGVLYLGRDTHALSEPAWRTAIEVLSGAGVMTAIDARGSYTPTPAVSHSILLANGAGTEAGVRTSGPGLADGIVVTPSHNPPRDGGFKYNPPTGGPAGSDATGWIAARANELLAQGWREVPRVPIAEALDGPYVLKHDYLETYVADLDSVIDMEAIREAGVRIGADPLGGAAVDYWGAIGERYGLELTVVNPEVDPAWPFMTLDWDGKIRMDCSSPNAMASLRGIMTPDAEGRTPYDVATGNDADSDRHGIVTPDGGLMNPNHYLAVAIDYLFTHRPGWAPDCAVGKTLVSSSLIDRVAEAIGRPLVEVPVGFKHFVPGLLDGSLGFGGEESAGASFLRKDGTVWTTDKDGILLALLASEIIAVTGRSPSQLHAELVERFGDSAYARIDAAASKEEKAKLAALSPSDVTATELAGEEITARLVEAPGNGEAIGGLKVTTESAWFAARPSGTEDVYKIYAESFKGADHLALVQEEAKKVVSAALGG</sequence>
<feature type="domain" description="Alpha-D-phosphohexomutase alpha/beta/alpha" evidence="11">
    <location>
        <begin position="335"/>
        <end position="455"/>
    </location>
</feature>
<evidence type="ECO:0000259" key="8">
    <source>
        <dbReference type="Pfam" id="PF00408"/>
    </source>
</evidence>
<dbReference type="AlphaFoldDB" id="A0A3P1V8G2"/>
<dbReference type="InterPro" id="IPR005843">
    <property type="entry name" value="A-D-PHexomutase_C"/>
</dbReference>
<comment type="similarity">
    <text evidence="2 7">Belongs to the phosphohexose mutase family.</text>
</comment>
<dbReference type="SUPFAM" id="SSF55957">
    <property type="entry name" value="Phosphoglucomutase, C-terminal domain"/>
    <property type="match status" value="1"/>
</dbReference>
<dbReference type="GO" id="GO:0006166">
    <property type="term" value="P:purine ribonucleoside salvage"/>
    <property type="evidence" value="ECO:0007669"/>
    <property type="project" value="TreeGrafter"/>
</dbReference>
<evidence type="ECO:0000313" key="12">
    <source>
        <dbReference type="EMBL" id="RRD30078.1"/>
    </source>
</evidence>
<dbReference type="PANTHER" id="PTHR45745">
    <property type="entry name" value="PHOSPHOMANNOMUTASE 45A"/>
    <property type="match status" value="1"/>
</dbReference>
<dbReference type="Pfam" id="PF02879">
    <property type="entry name" value="PGM_PMM_II"/>
    <property type="match status" value="1"/>
</dbReference>
<evidence type="ECO:0000256" key="5">
    <source>
        <dbReference type="ARBA" id="ARBA00022842"/>
    </source>
</evidence>
<evidence type="ECO:0000313" key="13">
    <source>
        <dbReference type="Proteomes" id="UP000271272"/>
    </source>
</evidence>
<dbReference type="InterPro" id="IPR005852">
    <property type="entry name" value="PGM_a-D-Glc-sp"/>
</dbReference>
<dbReference type="Pfam" id="PF02878">
    <property type="entry name" value="PGM_PMM_I"/>
    <property type="match status" value="1"/>
</dbReference>
<dbReference type="InterPro" id="IPR005844">
    <property type="entry name" value="A-D-PHexomutase_a/b/a-I"/>
</dbReference>
<keyword evidence="3" id="KW-0597">Phosphoprotein</keyword>
<protein>
    <submittedName>
        <fullName evidence="12">Alpha-D-glucose phosphate-specific phosphoglucomutase</fullName>
        <ecNumber evidence="12">5.4.2.2</ecNumber>
    </submittedName>
</protein>
<dbReference type="RefSeq" id="WP_124933058.1">
    <property type="nucleotide sequence ID" value="NZ_RQZC01000003.1"/>
</dbReference>
<keyword evidence="6 12" id="KW-0413">Isomerase</keyword>
<dbReference type="GO" id="GO:0004614">
    <property type="term" value="F:phosphoglucomutase activity"/>
    <property type="evidence" value="ECO:0007669"/>
    <property type="project" value="UniProtKB-EC"/>
</dbReference>
<organism evidence="12 13">
    <name type="scientific">Actinomyces bowdenii</name>
    <dbReference type="NCBI Taxonomy" id="131109"/>
    <lineage>
        <taxon>Bacteria</taxon>
        <taxon>Bacillati</taxon>
        <taxon>Actinomycetota</taxon>
        <taxon>Actinomycetes</taxon>
        <taxon>Actinomycetales</taxon>
        <taxon>Actinomycetaceae</taxon>
        <taxon>Actinomyces</taxon>
    </lineage>
</organism>
<dbReference type="OrthoDB" id="9806956at2"/>
<dbReference type="EC" id="5.4.2.2" evidence="12"/>
<dbReference type="InterPro" id="IPR016066">
    <property type="entry name" value="A-D-PHexomutase_CS"/>
</dbReference>
<dbReference type="Gene3D" id="3.40.120.10">
    <property type="entry name" value="Alpha-D-Glucose-1,6-Bisphosphate, subunit A, domain 3"/>
    <property type="match status" value="3"/>
</dbReference>
<accession>A0A3P1V8G2</accession>
<dbReference type="EMBL" id="RQZC01000003">
    <property type="protein sequence ID" value="RRD30078.1"/>
    <property type="molecule type" value="Genomic_DNA"/>
</dbReference>
<dbReference type="InterPro" id="IPR005846">
    <property type="entry name" value="A-D-PHexomutase_a/b/a-III"/>
</dbReference>
<dbReference type="Gene3D" id="3.30.310.50">
    <property type="entry name" value="Alpha-D-phosphohexomutase, C-terminal domain"/>
    <property type="match status" value="1"/>
</dbReference>
<evidence type="ECO:0000256" key="2">
    <source>
        <dbReference type="ARBA" id="ARBA00010231"/>
    </source>
</evidence>
<evidence type="ECO:0000256" key="1">
    <source>
        <dbReference type="ARBA" id="ARBA00001946"/>
    </source>
</evidence>
<feature type="domain" description="Alpha-D-phosphohexomutase alpha/beta/alpha" evidence="9">
    <location>
        <begin position="38"/>
        <end position="186"/>
    </location>
</feature>
<dbReference type="Pfam" id="PF02880">
    <property type="entry name" value="PGM_PMM_III"/>
    <property type="match status" value="1"/>
</dbReference>